<feature type="region of interest" description="Disordered" evidence="10">
    <location>
        <begin position="196"/>
        <end position="216"/>
    </location>
</feature>
<keyword evidence="4 11" id="KW-0732">Signal</keyword>
<evidence type="ECO:0000256" key="3">
    <source>
        <dbReference type="ARBA" id="ARBA00022723"/>
    </source>
</evidence>
<dbReference type="Gene3D" id="3.40.50.200">
    <property type="entry name" value="Peptidase S8/S53 domain"/>
    <property type="match status" value="1"/>
</dbReference>
<feature type="binding site" evidence="9">
    <location>
        <position position="631"/>
    </location>
    <ligand>
        <name>Ca(2+)</name>
        <dbReference type="ChEBI" id="CHEBI:29108"/>
    </ligand>
</feature>
<keyword evidence="7 9" id="KW-0106">Calcium</keyword>
<dbReference type="SUPFAM" id="SSF54897">
    <property type="entry name" value="Protease propeptides/inhibitors"/>
    <property type="match status" value="1"/>
</dbReference>
<keyword evidence="14" id="KW-1185">Reference proteome</keyword>
<feature type="binding site" evidence="9">
    <location>
        <position position="613"/>
    </location>
    <ligand>
        <name>Ca(2+)</name>
        <dbReference type="ChEBI" id="CHEBI:29108"/>
    </ligand>
</feature>
<keyword evidence="8" id="KW-0865">Zymogen</keyword>
<keyword evidence="6 9" id="KW-0720">Serine protease</keyword>
<dbReference type="InterPro" id="IPR036852">
    <property type="entry name" value="Peptidase_S8/S53_dom_sf"/>
</dbReference>
<keyword evidence="3 9" id="KW-0479">Metal-binding</keyword>
<dbReference type="GO" id="GO:0046872">
    <property type="term" value="F:metal ion binding"/>
    <property type="evidence" value="ECO:0007669"/>
    <property type="project" value="UniProtKB-UniRule"/>
</dbReference>
<feature type="signal peptide" evidence="11">
    <location>
        <begin position="1"/>
        <end position="23"/>
    </location>
</feature>
<keyword evidence="2 9" id="KW-0645">Protease</keyword>
<proteinExistence type="predicted"/>
<evidence type="ECO:0000256" key="9">
    <source>
        <dbReference type="PROSITE-ProRule" id="PRU01032"/>
    </source>
</evidence>
<feature type="active site" description="Charge relay system" evidence="9">
    <location>
        <position position="305"/>
    </location>
</feature>
<dbReference type="AlphaFoldDB" id="A0A8H6ACL6"/>
<dbReference type="Pfam" id="PF09286">
    <property type="entry name" value="Pro-kuma_activ"/>
    <property type="match status" value="1"/>
</dbReference>
<dbReference type="GO" id="GO:0008240">
    <property type="term" value="F:tripeptidyl-peptidase activity"/>
    <property type="evidence" value="ECO:0007669"/>
    <property type="project" value="TreeGrafter"/>
</dbReference>
<comment type="cofactor">
    <cofactor evidence="9">
        <name>Ca(2+)</name>
        <dbReference type="ChEBI" id="CHEBI:29108"/>
    </cofactor>
    <text evidence="9">Binds 1 Ca(2+) ion per subunit.</text>
</comment>
<dbReference type="SUPFAM" id="SSF52743">
    <property type="entry name" value="Subtilisin-like"/>
    <property type="match status" value="1"/>
</dbReference>
<sequence>MRPLSHLPFVNGLLLGLSTLSAATSVVHERREVTSANWVKSARVSPSDQHVVRIGLTQSSLGEAHEMLMDVANPSSSNYGNFWSADEVAAKFAPSQETVREVQAWLTEGGISANRVAQTQNRGWLVFHATSQEIESLFNTTYYEYHNRQTGKKTIACEEYHVPAAVQKHIDYVHPGVNLNPYSGKVTGINRRRVSARKSKRFARRQRPVQKHGAKGLNTTSCDQAITPDCIRALYKIPSTRAAAHPNNSLGIFEEGDYYAQEDLDLFFKQYAKNIPKGTHPIPAFIDGAKAPVPVENAGGESDLDFELAYPIIYPQTTTLYQTDDQNWAQNTTGFLNTFLDALDGSYCTYCAYGECGNDPSLDPVYPDGDEGGYHGRLMCGVFKPTNVISVSYGMQENQLPASYQQRQCLEFLKLGLQGVSVLFASGDNGVAGPPGTAGVENGCLGNGTIFSPAFPNSCPYITNVGATKVYPGQTVSDPESAVYDPNGIYSYASGGGFSNIYPIPDYQADAISKYFKDHNPPYPYYKAGDALGQNGGLYNRSGRGYPDVAANGDNIAVYNAGESGLSGGTSASTPIFAAIINRIIDERLAVGKGPVGFINPVLYKNPSVLNDITNGSNPGCGTDGFSTAPGWDPATGLGTPNYPKMLKLWLGLP</sequence>
<reference evidence="13 14" key="1">
    <citation type="submission" date="2019-04" db="EMBL/GenBank/DDBJ databases">
        <title>Aspergillus burnettii sp. nov., novel species from soil in southeast Queensland.</title>
        <authorList>
            <person name="Gilchrist C.L.M."/>
            <person name="Pitt J.I."/>
            <person name="Lange L."/>
            <person name="Lacey H.J."/>
            <person name="Vuong D."/>
            <person name="Midgley D.J."/>
            <person name="Greenfield P."/>
            <person name="Bradbury M."/>
            <person name="Lacey E."/>
            <person name="Busk P.K."/>
            <person name="Pilgaard B."/>
            <person name="Chooi Y.H."/>
            <person name="Piggott A.M."/>
        </authorList>
    </citation>
    <scope>NUCLEOTIDE SEQUENCE [LARGE SCALE GENOMIC DNA]</scope>
    <source>
        <strain evidence="13 14">FRR 5400</strain>
    </source>
</reference>
<evidence type="ECO:0000313" key="13">
    <source>
        <dbReference type="EMBL" id="KAF5864576.1"/>
    </source>
</evidence>
<evidence type="ECO:0000256" key="7">
    <source>
        <dbReference type="ARBA" id="ARBA00022837"/>
    </source>
</evidence>
<keyword evidence="5 9" id="KW-0378">Hydrolase</keyword>
<evidence type="ECO:0000259" key="12">
    <source>
        <dbReference type="PROSITE" id="PS51695"/>
    </source>
</evidence>
<dbReference type="CDD" id="cd04056">
    <property type="entry name" value="Peptidases_S53"/>
    <property type="match status" value="1"/>
</dbReference>
<dbReference type="EMBL" id="SPNV01000032">
    <property type="protein sequence ID" value="KAF5864576.1"/>
    <property type="molecule type" value="Genomic_DNA"/>
</dbReference>
<gene>
    <name evidence="13" type="ORF">ETB97_007409</name>
</gene>
<feature type="domain" description="Peptidase S53" evidence="12">
    <location>
        <begin position="225"/>
        <end position="653"/>
    </location>
</feature>
<evidence type="ECO:0000256" key="11">
    <source>
        <dbReference type="SAM" id="SignalP"/>
    </source>
</evidence>
<comment type="caution">
    <text evidence="13">The sequence shown here is derived from an EMBL/GenBank/DDBJ whole genome shotgun (WGS) entry which is preliminary data.</text>
</comment>
<dbReference type="InterPro" id="IPR030400">
    <property type="entry name" value="Sedolisin_dom"/>
</dbReference>
<evidence type="ECO:0000256" key="6">
    <source>
        <dbReference type="ARBA" id="ARBA00022825"/>
    </source>
</evidence>
<dbReference type="InterPro" id="IPR050819">
    <property type="entry name" value="Tripeptidyl-peptidase_I"/>
</dbReference>
<protein>
    <recommendedName>
        <fullName evidence="12">Peptidase S53 domain-containing protein</fullName>
    </recommendedName>
</protein>
<dbReference type="PROSITE" id="PS51695">
    <property type="entry name" value="SEDOLISIN"/>
    <property type="match status" value="1"/>
</dbReference>
<evidence type="ECO:0000256" key="5">
    <source>
        <dbReference type="ARBA" id="ARBA00022801"/>
    </source>
</evidence>
<evidence type="ECO:0000313" key="14">
    <source>
        <dbReference type="Proteomes" id="UP000541154"/>
    </source>
</evidence>
<evidence type="ECO:0000256" key="8">
    <source>
        <dbReference type="ARBA" id="ARBA00023145"/>
    </source>
</evidence>
<dbReference type="Proteomes" id="UP000541154">
    <property type="component" value="Unassembled WGS sequence"/>
</dbReference>
<feature type="active site" description="Charge relay system" evidence="9">
    <location>
        <position position="301"/>
    </location>
</feature>
<comment type="subcellular location">
    <subcellularLocation>
        <location evidence="1">Secreted</location>
        <location evidence="1">Extracellular space</location>
    </subcellularLocation>
</comment>
<accession>A0A8H6ACL6</accession>
<feature type="active site" description="Charge relay system" evidence="9">
    <location>
        <position position="571"/>
    </location>
</feature>
<feature type="binding site" evidence="9">
    <location>
        <position position="612"/>
    </location>
    <ligand>
        <name>Ca(2+)</name>
        <dbReference type="ChEBI" id="CHEBI:29108"/>
    </ligand>
</feature>
<dbReference type="InterPro" id="IPR015366">
    <property type="entry name" value="S53_propep"/>
</dbReference>
<organism evidence="13 14">
    <name type="scientific">Petromyces alliaceus</name>
    <name type="common">Aspergillus alliaceus</name>
    <dbReference type="NCBI Taxonomy" id="209559"/>
    <lineage>
        <taxon>Eukaryota</taxon>
        <taxon>Fungi</taxon>
        <taxon>Dikarya</taxon>
        <taxon>Ascomycota</taxon>
        <taxon>Pezizomycotina</taxon>
        <taxon>Eurotiomycetes</taxon>
        <taxon>Eurotiomycetidae</taxon>
        <taxon>Eurotiales</taxon>
        <taxon>Aspergillaceae</taxon>
        <taxon>Aspergillus</taxon>
        <taxon>Aspergillus subgen. Circumdati</taxon>
    </lineage>
</organism>
<evidence type="ECO:0000256" key="2">
    <source>
        <dbReference type="ARBA" id="ARBA00022670"/>
    </source>
</evidence>
<name>A0A8H6ACL6_PETAA</name>
<dbReference type="GO" id="GO:0005576">
    <property type="term" value="C:extracellular region"/>
    <property type="evidence" value="ECO:0007669"/>
    <property type="project" value="UniProtKB-SubCell"/>
</dbReference>
<evidence type="ECO:0000256" key="4">
    <source>
        <dbReference type="ARBA" id="ARBA00022729"/>
    </source>
</evidence>
<dbReference type="PANTHER" id="PTHR14218">
    <property type="entry name" value="PROTEASE S8 TRIPEPTIDYL PEPTIDASE I CLN2"/>
    <property type="match status" value="1"/>
</dbReference>
<evidence type="ECO:0000256" key="10">
    <source>
        <dbReference type="SAM" id="MobiDB-lite"/>
    </source>
</evidence>
<dbReference type="GO" id="GO:0006508">
    <property type="term" value="P:proteolysis"/>
    <property type="evidence" value="ECO:0007669"/>
    <property type="project" value="UniProtKB-KW"/>
</dbReference>
<dbReference type="SMART" id="SM00944">
    <property type="entry name" value="Pro-kuma_activ"/>
    <property type="match status" value="1"/>
</dbReference>
<feature type="binding site" evidence="9">
    <location>
        <position position="633"/>
    </location>
    <ligand>
        <name>Ca(2+)</name>
        <dbReference type="ChEBI" id="CHEBI:29108"/>
    </ligand>
</feature>
<dbReference type="CDD" id="cd11377">
    <property type="entry name" value="Pro-peptidase_S53"/>
    <property type="match status" value="1"/>
</dbReference>
<dbReference type="GO" id="GO:0004252">
    <property type="term" value="F:serine-type endopeptidase activity"/>
    <property type="evidence" value="ECO:0007669"/>
    <property type="project" value="UniProtKB-UniRule"/>
</dbReference>
<dbReference type="PANTHER" id="PTHR14218:SF19">
    <property type="entry name" value="SERINE PROTEASE AORO, PUTATIVE (AFU_ORTHOLOGUE AFUA_6G10250)-RELATED"/>
    <property type="match status" value="1"/>
</dbReference>
<evidence type="ECO:0000256" key="1">
    <source>
        <dbReference type="ARBA" id="ARBA00004239"/>
    </source>
</evidence>
<feature type="compositionally biased region" description="Basic residues" evidence="10">
    <location>
        <begin position="196"/>
        <end position="214"/>
    </location>
</feature>
<feature type="chain" id="PRO_5034150401" description="Peptidase S53 domain-containing protein" evidence="11">
    <location>
        <begin position="24"/>
        <end position="654"/>
    </location>
</feature>